<dbReference type="FunFam" id="3.40.50.720:FF:000268">
    <property type="entry name" value="Malate dehydrogenase"/>
    <property type="match status" value="1"/>
</dbReference>
<dbReference type="GO" id="GO:0030060">
    <property type="term" value="F:L-malate dehydrogenase (NAD+) activity"/>
    <property type="evidence" value="ECO:0007669"/>
    <property type="project" value="UniProtKB-EC"/>
</dbReference>
<gene>
    <name evidence="13" type="primary">Mdh2_1</name>
    <name evidence="13" type="ORF">g.11529</name>
</gene>
<dbReference type="FunFam" id="3.90.110.10:FF:000009">
    <property type="entry name" value="Malate dehydrogenase"/>
    <property type="match status" value="1"/>
</dbReference>
<evidence type="ECO:0000256" key="5">
    <source>
        <dbReference type="ARBA" id="ARBA00022532"/>
    </source>
</evidence>
<evidence type="ECO:0000259" key="12">
    <source>
        <dbReference type="Pfam" id="PF02866"/>
    </source>
</evidence>
<dbReference type="Pfam" id="PF02866">
    <property type="entry name" value="Ldh_1_C"/>
    <property type="match status" value="1"/>
</dbReference>
<feature type="domain" description="Lactate/malate dehydrogenase N-terminal" evidence="11">
    <location>
        <begin position="28"/>
        <end position="170"/>
    </location>
</feature>
<accession>A0A0A1WU55</accession>
<evidence type="ECO:0000256" key="8">
    <source>
        <dbReference type="ARBA" id="ARBA00048313"/>
    </source>
</evidence>
<dbReference type="InterPro" id="IPR015955">
    <property type="entry name" value="Lactate_DH/Glyco_Ohase_4_C"/>
</dbReference>
<dbReference type="Pfam" id="PF00056">
    <property type="entry name" value="Ldh_1_N"/>
    <property type="match status" value="1"/>
</dbReference>
<evidence type="ECO:0000256" key="9">
    <source>
        <dbReference type="PIRSR" id="PIRSR000102-3"/>
    </source>
</evidence>
<feature type="binding site" evidence="9">
    <location>
        <position position="59"/>
    </location>
    <ligand>
        <name>NAD(+)</name>
        <dbReference type="ChEBI" id="CHEBI:57540"/>
    </ligand>
</feature>
<feature type="binding site" evidence="9">
    <location>
        <position position="119"/>
    </location>
    <ligand>
        <name>NAD(+)</name>
        <dbReference type="ChEBI" id="CHEBI:57540"/>
    </ligand>
</feature>
<dbReference type="GO" id="GO:0019752">
    <property type="term" value="P:carboxylic acid metabolic process"/>
    <property type="evidence" value="ECO:0007669"/>
    <property type="project" value="InterPro"/>
</dbReference>
<proteinExistence type="inferred from homology"/>
<dbReference type="PANTHER" id="PTHR11540:SF16">
    <property type="entry name" value="MALATE DEHYDROGENASE, MITOCHONDRIAL"/>
    <property type="match status" value="1"/>
</dbReference>
<dbReference type="AlphaFoldDB" id="A0A0A1WU55"/>
<evidence type="ECO:0000256" key="3">
    <source>
        <dbReference type="ARBA" id="ARBA00012995"/>
    </source>
</evidence>
<dbReference type="PANTHER" id="PTHR11540">
    <property type="entry name" value="MALATE AND LACTATE DEHYDROGENASE"/>
    <property type="match status" value="1"/>
</dbReference>
<protein>
    <recommendedName>
        <fullName evidence="4">Malate dehydrogenase, mitochondrial</fullName>
        <ecNumber evidence="3">1.1.1.37</ecNumber>
    </recommendedName>
</protein>
<dbReference type="GO" id="GO:0006099">
    <property type="term" value="P:tricarboxylic acid cycle"/>
    <property type="evidence" value="ECO:0007669"/>
    <property type="project" value="UniProtKB-KW"/>
</dbReference>
<evidence type="ECO:0000256" key="6">
    <source>
        <dbReference type="ARBA" id="ARBA00023002"/>
    </source>
</evidence>
<dbReference type="SUPFAM" id="SSF56327">
    <property type="entry name" value="LDH C-terminal domain-like"/>
    <property type="match status" value="1"/>
</dbReference>
<dbReference type="Gene3D" id="3.40.50.720">
    <property type="entry name" value="NAD(P)-binding Rossmann-like Domain"/>
    <property type="match status" value="1"/>
</dbReference>
<dbReference type="Gene3D" id="3.90.110.10">
    <property type="entry name" value="Lactate dehydrogenase/glycoside hydrolase, family 4, C-terminal"/>
    <property type="match status" value="1"/>
</dbReference>
<evidence type="ECO:0000256" key="1">
    <source>
        <dbReference type="ARBA" id="ARBA00008824"/>
    </source>
</evidence>
<keyword evidence="5" id="KW-0816">Tricarboxylic acid cycle</keyword>
<comment type="subunit">
    <text evidence="2">Homodimer.</text>
</comment>
<dbReference type="InterPro" id="IPR001557">
    <property type="entry name" value="L-lactate/malate_DH"/>
</dbReference>
<dbReference type="SUPFAM" id="SSF51735">
    <property type="entry name" value="NAD(P)-binding Rossmann-fold domains"/>
    <property type="match status" value="1"/>
</dbReference>
<dbReference type="NCBIfam" id="TIGR01772">
    <property type="entry name" value="MDH_euk_gproteo"/>
    <property type="match status" value="1"/>
</dbReference>
<keyword evidence="6 10" id="KW-0560">Oxidoreductase</keyword>
<comment type="similarity">
    <text evidence="1">Belongs to the LDH/MDH superfamily. MDH type 1 family.</text>
</comment>
<dbReference type="GO" id="GO:0005739">
    <property type="term" value="C:mitochondrion"/>
    <property type="evidence" value="ECO:0007669"/>
    <property type="project" value="TreeGrafter"/>
</dbReference>
<sequence>MLRNARMLLKTFSSLGRQFSTTQTSNSRVCVIGACGNVGQALSLLLKRDDLVTVLSLYDLKKAIGMALDMSHVDTNSEVAGFEKIEMLPKALYCADVVVIVAGQPRKKGISEDEMLKQNSGIIFEVMPAIAEVCPKALIAIVTGPTNAIVPLAAEVLKTKDAHDPNRLFGVTTHNVVRARTFISDELQVDASIVKVPVIGGNSPCTILPLLSHTKPKFKIEDEDDAMPIIRKVREAEDQVAAVKGDQGATLVIAHSVAKFTHSLLMGLAGKGDPKECAYVESAVTDSAFFATPLKLGKQGIEKNLGIPDLAKFEAELLHELMPELKESIKKGIDFAKKMKK</sequence>
<dbReference type="EC" id="1.1.1.37" evidence="3"/>
<evidence type="ECO:0000256" key="2">
    <source>
        <dbReference type="ARBA" id="ARBA00011738"/>
    </source>
</evidence>
<dbReference type="InterPro" id="IPR022383">
    <property type="entry name" value="Lactate/malate_DH_C"/>
</dbReference>
<keyword evidence="7 9" id="KW-0520">NAD</keyword>
<dbReference type="InterPro" id="IPR036291">
    <property type="entry name" value="NAD(P)-bd_dom_sf"/>
</dbReference>
<dbReference type="PIRSF" id="PIRSF000102">
    <property type="entry name" value="Lac_mal_DH"/>
    <property type="match status" value="1"/>
</dbReference>
<dbReference type="InterPro" id="IPR010097">
    <property type="entry name" value="Malate_DH_type1"/>
</dbReference>
<dbReference type="InterPro" id="IPR001236">
    <property type="entry name" value="Lactate/malate_DH_N"/>
</dbReference>
<evidence type="ECO:0000313" key="13">
    <source>
        <dbReference type="EMBL" id="JAD01953.1"/>
    </source>
</evidence>
<feature type="domain" description="Lactate/malate dehydrogenase C-terminal" evidence="12">
    <location>
        <begin position="173"/>
        <end position="335"/>
    </location>
</feature>
<evidence type="ECO:0000256" key="4">
    <source>
        <dbReference type="ARBA" id="ARBA00016075"/>
    </source>
</evidence>
<evidence type="ECO:0000256" key="7">
    <source>
        <dbReference type="ARBA" id="ARBA00023027"/>
    </source>
</evidence>
<reference evidence="13" key="1">
    <citation type="submission" date="2014-11" db="EMBL/GenBank/DDBJ databases">
        <authorList>
            <person name="Geib S."/>
        </authorList>
    </citation>
    <scope>NUCLEOTIDE SEQUENCE</scope>
</reference>
<organism evidence="13">
    <name type="scientific">Zeugodacus cucurbitae</name>
    <name type="common">Melon fruit fly</name>
    <name type="synonym">Bactrocera cucurbitae</name>
    <dbReference type="NCBI Taxonomy" id="28588"/>
    <lineage>
        <taxon>Eukaryota</taxon>
        <taxon>Metazoa</taxon>
        <taxon>Ecdysozoa</taxon>
        <taxon>Arthropoda</taxon>
        <taxon>Hexapoda</taxon>
        <taxon>Insecta</taxon>
        <taxon>Pterygota</taxon>
        <taxon>Neoptera</taxon>
        <taxon>Endopterygota</taxon>
        <taxon>Diptera</taxon>
        <taxon>Brachycera</taxon>
        <taxon>Muscomorpha</taxon>
        <taxon>Tephritoidea</taxon>
        <taxon>Tephritidae</taxon>
        <taxon>Zeugodacus</taxon>
        <taxon>Zeugodacus</taxon>
    </lineage>
</organism>
<reference evidence="13" key="2">
    <citation type="journal article" date="2015" name="Gigascience">
        <title>Reconstructing a comprehensive transcriptome assembly of a white-pupal translocated strain of the pest fruit fly Bactrocera cucurbitae.</title>
        <authorList>
            <person name="Sim S.B."/>
            <person name="Calla B."/>
            <person name="Hall B."/>
            <person name="DeRego T."/>
            <person name="Geib S.M."/>
        </authorList>
    </citation>
    <scope>NUCLEOTIDE SEQUENCE</scope>
</reference>
<evidence type="ECO:0000256" key="10">
    <source>
        <dbReference type="RuleBase" id="RU003369"/>
    </source>
</evidence>
<dbReference type="EMBL" id="GBXI01012339">
    <property type="protein sequence ID" value="JAD01953.1"/>
    <property type="molecule type" value="Transcribed_RNA"/>
</dbReference>
<dbReference type="GO" id="GO:0070013">
    <property type="term" value="C:intracellular organelle lumen"/>
    <property type="evidence" value="ECO:0007669"/>
    <property type="project" value="UniProtKB-ARBA"/>
</dbReference>
<evidence type="ECO:0000259" key="11">
    <source>
        <dbReference type="Pfam" id="PF00056"/>
    </source>
</evidence>
<feature type="binding site" evidence="9">
    <location>
        <begin position="33"/>
        <end position="39"/>
    </location>
    <ligand>
        <name>NAD(+)</name>
        <dbReference type="ChEBI" id="CHEBI:57540"/>
    </ligand>
</feature>
<name>A0A0A1WU55_ZEUCU</name>
<comment type="catalytic activity">
    <reaction evidence="8">
        <text>(S)-malate + NAD(+) = oxaloacetate + NADH + H(+)</text>
        <dbReference type="Rhea" id="RHEA:21432"/>
        <dbReference type="ChEBI" id="CHEBI:15378"/>
        <dbReference type="ChEBI" id="CHEBI:15589"/>
        <dbReference type="ChEBI" id="CHEBI:16452"/>
        <dbReference type="ChEBI" id="CHEBI:57540"/>
        <dbReference type="ChEBI" id="CHEBI:57945"/>
        <dbReference type="EC" id="1.1.1.37"/>
    </reaction>
</comment>